<name>A0A1I6BXZ0_9GAMM</name>
<evidence type="ECO:0000313" key="2">
    <source>
        <dbReference type="Proteomes" id="UP000242815"/>
    </source>
</evidence>
<evidence type="ECO:0000313" key="1">
    <source>
        <dbReference type="EMBL" id="SFQ85800.1"/>
    </source>
</evidence>
<sequence length="36" mass="4288">MTMLTIRHEDVRAIENSEFRFISQERKGILPERVNA</sequence>
<organism evidence="1 2">
    <name type="scientific">Halopseudomonas formosensis</name>
    <dbReference type="NCBI Taxonomy" id="1002526"/>
    <lineage>
        <taxon>Bacteria</taxon>
        <taxon>Pseudomonadati</taxon>
        <taxon>Pseudomonadota</taxon>
        <taxon>Gammaproteobacteria</taxon>
        <taxon>Pseudomonadales</taxon>
        <taxon>Pseudomonadaceae</taxon>
        <taxon>Halopseudomonas</taxon>
    </lineage>
</organism>
<reference evidence="1 2" key="1">
    <citation type="submission" date="2016-10" db="EMBL/GenBank/DDBJ databases">
        <authorList>
            <person name="de Groot N.N."/>
        </authorList>
    </citation>
    <scope>NUCLEOTIDE SEQUENCE [LARGE SCALE GENOMIC DNA]</scope>
    <source>
        <strain evidence="1 2">JCM 18415</strain>
    </source>
</reference>
<dbReference type="EMBL" id="FOYD01000008">
    <property type="protein sequence ID" value="SFQ85800.1"/>
    <property type="molecule type" value="Genomic_DNA"/>
</dbReference>
<dbReference type="STRING" id="1002526.SAMN05216578_10838"/>
<accession>A0A1I6BXZ0</accession>
<dbReference type="Proteomes" id="UP000242815">
    <property type="component" value="Unassembled WGS sequence"/>
</dbReference>
<protein>
    <submittedName>
        <fullName evidence="1">Uncharacterized protein</fullName>
    </submittedName>
</protein>
<gene>
    <name evidence="1" type="ORF">SAMN05216578_10838</name>
</gene>
<dbReference type="AlphaFoldDB" id="A0A1I6BXZ0"/>
<proteinExistence type="predicted"/>